<feature type="transmembrane region" description="Helical" evidence="7">
    <location>
        <begin position="190"/>
        <end position="208"/>
    </location>
</feature>
<dbReference type="InterPro" id="IPR020846">
    <property type="entry name" value="MFS_dom"/>
</dbReference>
<feature type="transmembrane region" description="Helical" evidence="7">
    <location>
        <begin position="451"/>
        <end position="470"/>
    </location>
</feature>
<feature type="transmembrane region" description="Helical" evidence="7">
    <location>
        <begin position="325"/>
        <end position="347"/>
    </location>
</feature>
<organism evidence="9 10">
    <name type="scientific">Podospora didyma</name>
    <dbReference type="NCBI Taxonomy" id="330526"/>
    <lineage>
        <taxon>Eukaryota</taxon>
        <taxon>Fungi</taxon>
        <taxon>Dikarya</taxon>
        <taxon>Ascomycota</taxon>
        <taxon>Pezizomycotina</taxon>
        <taxon>Sordariomycetes</taxon>
        <taxon>Sordariomycetidae</taxon>
        <taxon>Sordariales</taxon>
        <taxon>Podosporaceae</taxon>
        <taxon>Podospora</taxon>
    </lineage>
</organism>
<dbReference type="Proteomes" id="UP001285441">
    <property type="component" value="Unassembled WGS sequence"/>
</dbReference>
<keyword evidence="4 7" id="KW-1133">Transmembrane helix</keyword>
<feature type="domain" description="Major facilitator superfamily (MFS) profile" evidence="8">
    <location>
        <begin position="61"/>
        <end position="473"/>
    </location>
</feature>
<dbReference type="PANTHER" id="PTHR43791">
    <property type="entry name" value="PERMEASE-RELATED"/>
    <property type="match status" value="1"/>
</dbReference>
<evidence type="ECO:0000256" key="1">
    <source>
        <dbReference type="ARBA" id="ARBA00004141"/>
    </source>
</evidence>
<feature type="transmembrane region" description="Helical" evidence="7">
    <location>
        <begin position="380"/>
        <end position="402"/>
    </location>
</feature>
<feature type="region of interest" description="Disordered" evidence="6">
    <location>
        <begin position="1"/>
        <end position="25"/>
    </location>
</feature>
<dbReference type="SUPFAM" id="SSF103473">
    <property type="entry name" value="MFS general substrate transporter"/>
    <property type="match status" value="1"/>
</dbReference>
<evidence type="ECO:0000256" key="5">
    <source>
        <dbReference type="ARBA" id="ARBA00023136"/>
    </source>
</evidence>
<evidence type="ECO:0000259" key="8">
    <source>
        <dbReference type="PROSITE" id="PS50850"/>
    </source>
</evidence>
<keyword evidence="3 7" id="KW-0812">Transmembrane</keyword>
<dbReference type="InterPro" id="IPR036259">
    <property type="entry name" value="MFS_trans_sf"/>
</dbReference>
<evidence type="ECO:0000313" key="10">
    <source>
        <dbReference type="Proteomes" id="UP001285441"/>
    </source>
</evidence>
<keyword evidence="2" id="KW-0813">Transport</keyword>
<feature type="transmembrane region" description="Helical" evidence="7">
    <location>
        <begin position="101"/>
        <end position="121"/>
    </location>
</feature>
<evidence type="ECO:0000256" key="4">
    <source>
        <dbReference type="ARBA" id="ARBA00022989"/>
    </source>
</evidence>
<dbReference type="EMBL" id="JAULSW010000002">
    <property type="protein sequence ID" value="KAK3391309.1"/>
    <property type="molecule type" value="Genomic_DNA"/>
</dbReference>
<feature type="transmembrane region" description="Helical" evidence="7">
    <location>
        <begin position="290"/>
        <end position="313"/>
    </location>
</feature>
<dbReference type="Gene3D" id="1.20.1250.20">
    <property type="entry name" value="MFS general substrate transporter like domains"/>
    <property type="match status" value="2"/>
</dbReference>
<name>A0AAE0P141_9PEZI</name>
<proteinExistence type="predicted"/>
<sequence>MATSEKDAERHNVNITETSSNHDDTPSNVDGAWKFLTGHRDADLKNQVDLKALRWRIDRRIVPLLLFAYTIQFLDKIVFNYAGVMTMRQDLKLQGNDFSNLATFLFVGQALYEIPNIYFVQTFPPAKYLAANLIFGGIATACGAAARDYQTLLVSRVFLGFFEASIPTSIILICSQWYTKPEQGLRFSIWYTGIGIGQIVGGGISYGFQNMGTGAVLAPWRTMFLTTGCLTIVVGISVLILLPDVPMTASWMSVGEKVAFLKHISVNQTGIHGGKFRWREVVEAFMDLQVWLLLLAVLLNAMSGGIITAYSATLIRNLGYGPKRAALINMPSGAVGIVFTLLAGVGIRTRSHRWAWVLVCLIPTMIGGALMSFLPIDDVAGILAGIYLVSAAFAAIPIFVNWTVANVAGSTKRAFAVSASCTMFAVGNIISPQTFQARDAPQYRPAKITVLATQAGAALVTIVLALYYVWQNKTRKVKDSDIKESFMSPDVWARMTDRENKKFRYSY</sequence>
<keyword evidence="10" id="KW-1185">Reference proteome</keyword>
<dbReference type="GO" id="GO:0022857">
    <property type="term" value="F:transmembrane transporter activity"/>
    <property type="evidence" value="ECO:0007669"/>
    <property type="project" value="InterPro"/>
</dbReference>
<comment type="caution">
    <text evidence="9">The sequence shown here is derived from an EMBL/GenBank/DDBJ whole genome shotgun (WGS) entry which is preliminary data.</text>
</comment>
<comment type="subcellular location">
    <subcellularLocation>
        <location evidence="1">Membrane</location>
        <topology evidence="1">Multi-pass membrane protein</topology>
    </subcellularLocation>
</comment>
<accession>A0AAE0P141</accession>
<evidence type="ECO:0000256" key="6">
    <source>
        <dbReference type="SAM" id="MobiDB-lite"/>
    </source>
</evidence>
<feature type="compositionally biased region" description="Basic and acidic residues" evidence="6">
    <location>
        <begin position="1"/>
        <end position="12"/>
    </location>
</feature>
<dbReference type="PROSITE" id="PS50850">
    <property type="entry name" value="MFS"/>
    <property type="match status" value="1"/>
</dbReference>
<dbReference type="InterPro" id="IPR011701">
    <property type="entry name" value="MFS"/>
</dbReference>
<feature type="transmembrane region" description="Helical" evidence="7">
    <location>
        <begin position="61"/>
        <end position="81"/>
    </location>
</feature>
<feature type="transmembrane region" description="Helical" evidence="7">
    <location>
        <begin position="354"/>
        <end position="374"/>
    </location>
</feature>
<feature type="transmembrane region" description="Helical" evidence="7">
    <location>
        <begin position="158"/>
        <end position="178"/>
    </location>
</feature>
<dbReference type="AlphaFoldDB" id="A0AAE0P141"/>
<reference evidence="9" key="2">
    <citation type="submission" date="2023-06" db="EMBL/GenBank/DDBJ databases">
        <authorList>
            <consortium name="Lawrence Berkeley National Laboratory"/>
            <person name="Haridas S."/>
            <person name="Hensen N."/>
            <person name="Bonometti L."/>
            <person name="Westerberg I."/>
            <person name="Brannstrom I.O."/>
            <person name="Guillou S."/>
            <person name="Cros-Aarteil S."/>
            <person name="Calhoun S."/>
            <person name="Kuo A."/>
            <person name="Mondo S."/>
            <person name="Pangilinan J."/>
            <person name="Riley R."/>
            <person name="LaButti K."/>
            <person name="Andreopoulos B."/>
            <person name="Lipzen A."/>
            <person name="Chen C."/>
            <person name="Yanf M."/>
            <person name="Daum C."/>
            <person name="Ng V."/>
            <person name="Clum A."/>
            <person name="Steindorff A."/>
            <person name="Ohm R."/>
            <person name="Martin F."/>
            <person name="Silar P."/>
            <person name="Natvig D."/>
            <person name="Lalanne C."/>
            <person name="Gautier V."/>
            <person name="Ament-velasquez S.L."/>
            <person name="Kruys A."/>
            <person name="Hutchinson M.I."/>
            <person name="Powell A.J."/>
            <person name="Barry K."/>
            <person name="Miller A.N."/>
            <person name="Grigoriev I.V."/>
            <person name="Debuchy R."/>
            <person name="Gladieux P."/>
            <person name="Thoren M.H."/>
            <person name="Johannesson H."/>
        </authorList>
    </citation>
    <scope>NUCLEOTIDE SEQUENCE</scope>
    <source>
        <strain evidence="9">CBS 232.78</strain>
    </source>
</reference>
<keyword evidence="5 7" id="KW-0472">Membrane</keyword>
<gene>
    <name evidence="9" type="ORF">B0H63DRAFT_389766</name>
</gene>
<protein>
    <submittedName>
        <fullName evidence="9">Major facilitator superfamily domain-containing protein</fullName>
    </submittedName>
</protein>
<feature type="transmembrane region" description="Helical" evidence="7">
    <location>
        <begin position="220"/>
        <end position="242"/>
    </location>
</feature>
<dbReference type="GO" id="GO:0016020">
    <property type="term" value="C:membrane"/>
    <property type="evidence" value="ECO:0007669"/>
    <property type="project" value="UniProtKB-SubCell"/>
</dbReference>
<feature type="transmembrane region" description="Helical" evidence="7">
    <location>
        <begin position="414"/>
        <end position="431"/>
    </location>
</feature>
<dbReference type="Pfam" id="PF07690">
    <property type="entry name" value="MFS_1"/>
    <property type="match status" value="1"/>
</dbReference>
<evidence type="ECO:0000313" key="9">
    <source>
        <dbReference type="EMBL" id="KAK3391309.1"/>
    </source>
</evidence>
<evidence type="ECO:0000256" key="2">
    <source>
        <dbReference type="ARBA" id="ARBA00022448"/>
    </source>
</evidence>
<feature type="transmembrane region" description="Helical" evidence="7">
    <location>
        <begin position="128"/>
        <end position="146"/>
    </location>
</feature>
<dbReference type="PANTHER" id="PTHR43791:SF40">
    <property type="entry name" value="THIAMINE PATHWAY TRANSPORTER THI73"/>
    <property type="match status" value="1"/>
</dbReference>
<evidence type="ECO:0000256" key="3">
    <source>
        <dbReference type="ARBA" id="ARBA00022692"/>
    </source>
</evidence>
<reference evidence="9" key="1">
    <citation type="journal article" date="2023" name="Mol. Phylogenet. Evol.">
        <title>Genome-scale phylogeny and comparative genomics of the fungal order Sordariales.</title>
        <authorList>
            <person name="Hensen N."/>
            <person name="Bonometti L."/>
            <person name="Westerberg I."/>
            <person name="Brannstrom I.O."/>
            <person name="Guillou S."/>
            <person name="Cros-Aarteil S."/>
            <person name="Calhoun S."/>
            <person name="Haridas S."/>
            <person name="Kuo A."/>
            <person name="Mondo S."/>
            <person name="Pangilinan J."/>
            <person name="Riley R."/>
            <person name="LaButti K."/>
            <person name="Andreopoulos B."/>
            <person name="Lipzen A."/>
            <person name="Chen C."/>
            <person name="Yan M."/>
            <person name="Daum C."/>
            <person name="Ng V."/>
            <person name="Clum A."/>
            <person name="Steindorff A."/>
            <person name="Ohm R.A."/>
            <person name="Martin F."/>
            <person name="Silar P."/>
            <person name="Natvig D.O."/>
            <person name="Lalanne C."/>
            <person name="Gautier V."/>
            <person name="Ament-Velasquez S.L."/>
            <person name="Kruys A."/>
            <person name="Hutchinson M.I."/>
            <person name="Powell A.J."/>
            <person name="Barry K."/>
            <person name="Miller A.N."/>
            <person name="Grigoriev I.V."/>
            <person name="Debuchy R."/>
            <person name="Gladieux P."/>
            <person name="Hiltunen Thoren M."/>
            <person name="Johannesson H."/>
        </authorList>
    </citation>
    <scope>NUCLEOTIDE SEQUENCE</scope>
    <source>
        <strain evidence="9">CBS 232.78</strain>
    </source>
</reference>
<evidence type="ECO:0000256" key="7">
    <source>
        <dbReference type="SAM" id="Phobius"/>
    </source>
</evidence>